<keyword evidence="2" id="KW-1185">Reference proteome</keyword>
<comment type="caution">
    <text evidence="1">The sequence shown here is derived from an EMBL/GenBank/DDBJ whole genome shotgun (WGS) entry which is preliminary data.</text>
</comment>
<proteinExistence type="predicted"/>
<accession>A0ABQ5XP17</accession>
<dbReference type="EMBL" id="BSOB01000018">
    <property type="protein sequence ID" value="GLQ93419.1"/>
    <property type="molecule type" value="Genomic_DNA"/>
</dbReference>
<evidence type="ECO:0000313" key="2">
    <source>
        <dbReference type="Proteomes" id="UP001156670"/>
    </source>
</evidence>
<evidence type="ECO:0000313" key="1">
    <source>
        <dbReference type="EMBL" id="GLQ93419.1"/>
    </source>
</evidence>
<sequence>MVKINVYAPLIHQLQNRCNVFDMQAIKKQSDLYNFNFPNDREDARSQAHEPGCVINLAHGQQRS</sequence>
<reference evidence="2" key="1">
    <citation type="journal article" date="2019" name="Int. J. Syst. Evol. Microbiol.">
        <title>The Global Catalogue of Microorganisms (GCM) 10K type strain sequencing project: providing services to taxonomists for standard genome sequencing and annotation.</title>
        <authorList>
            <consortium name="The Broad Institute Genomics Platform"/>
            <consortium name="The Broad Institute Genome Sequencing Center for Infectious Disease"/>
            <person name="Wu L."/>
            <person name="Ma J."/>
        </authorList>
    </citation>
    <scope>NUCLEOTIDE SEQUENCE [LARGE SCALE GENOMIC DNA]</scope>
    <source>
        <strain evidence="2">NBRC 111980</strain>
    </source>
</reference>
<organism evidence="1 2">
    <name type="scientific">Dyella acidisoli</name>
    <dbReference type="NCBI Taxonomy" id="1867834"/>
    <lineage>
        <taxon>Bacteria</taxon>
        <taxon>Pseudomonadati</taxon>
        <taxon>Pseudomonadota</taxon>
        <taxon>Gammaproteobacteria</taxon>
        <taxon>Lysobacterales</taxon>
        <taxon>Rhodanobacteraceae</taxon>
        <taxon>Dyella</taxon>
    </lineage>
</organism>
<gene>
    <name evidence="1" type="ORF">GCM10007901_23700</name>
</gene>
<protein>
    <submittedName>
        <fullName evidence="1">Uncharacterized protein</fullName>
    </submittedName>
</protein>
<dbReference type="Proteomes" id="UP001156670">
    <property type="component" value="Unassembled WGS sequence"/>
</dbReference>
<name>A0ABQ5XP17_9GAMM</name>